<dbReference type="AlphaFoldDB" id="A0A0M0BXU1"/>
<reference evidence="1 2" key="1">
    <citation type="submission" date="2015-06" db="EMBL/GenBank/DDBJ databases">
        <title>New insights into the roles of widespread benthic archaea in carbon and nitrogen cycling.</title>
        <authorList>
            <person name="Lazar C.S."/>
            <person name="Baker B.J."/>
            <person name="Seitz K.W."/>
            <person name="Hyde A.S."/>
            <person name="Dick G.J."/>
            <person name="Hinrichs K.-U."/>
            <person name="Teske A.P."/>
        </authorList>
    </citation>
    <scope>NUCLEOTIDE SEQUENCE [LARGE SCALE GENOMIC DNA]</scope>
    <source>
        <strain evidence="1">SG8-32-1</strain>
    </source>
</reference>
<proteinExistence type="predicted"/>
<name>A0A0M0BXU1_9ARCH</name>
<evidence type="ECO:0000313" key="2">
    <source>
        <dbReference type="Proteomes" id="UP000037237"/>
    </source>
</evidence>
<organism evidence="1 2">
    <name type="scientific">miscellaneous Crenarchaeota group-1 archaeon SG8-32-1</name>
    <dbReference type="NCBI Taxonomy" id="1685124"/>
    <lineage>
        <taxon>Archaea</taxon>
        <taxon>Candidatus Bathyarchaeota</taxon>
        <taxon>MCG-1</taxon>
    </lineage>
</organism>
<feature type="non-terminal residue" evidence="1">
    <location>
        <position position="1"/>
    </location>
</feature>
<evidence type="ECO:0000313" key="1">
    <source>
        <dbReference type="EMBL" id="KON33200.1"/>
    </source>
</evidence>
<dbReference type="EMBL" id="LFWU01000036">
    <property type="protein sequence ID" value="KON33200.1"/>
    <property type="molecule type" value="Genomic_DNA"/>
</dbReference>
<evidence type="ECO:0008006" key="3">
    <source>
        <dbReference type="Google" id="ProtNLM"/>
    </source>
</evidence>
<comment type="caution">
    <text evidence="1">The sequence shown here is derived from an EMBL/GenBank/DDBJ whole genome shotgun (WGS) entry which is preliminary data.</text>
</comment>
<accession>A0A0M0BXU1</accession>
<protein>
    <recommendedName>
        <fullName evidence="3">Right handed beta helix domain-containing protein</fullName>
    </recommendedName>
</protein>
<dbReference type="Proteomes" id="UP000037237">
    <property type="component" value="Unassembled WGS sequence"/>
</dbReference>
<sequence>IIVDNSGAGSSLYVDSCTLNGPSTNTGNNIYHKQGYTSVRNYTNIAGKGRAIQCDAGIVELYGSRVEVNSTSDIIQVNAGTLLLDQTLLVNGTTNGTGVDLTTAGAVLSATFTTFAIATGTGYVVDGVAGTFFLYATNSYSNSAAAAYNVKVKNTISALPLTTTFTPSA</sequence>
<gene>
    <name evidence="1" type="ORF">AC477_01780</name>
</gene>